<dbReference type="AlphaFoldDB" id="A0A8S3RPK6"/>
<protein>
    <recommendedName>
        <fullName evidence="1">Reverse transcriptase domain-containing protein</fullName>
    </recommendedName>
</protein>
<dbReference type="PANTHER" id="PTHR47027">
    <property type="entry name" value="REVERSE TRANSCRIPTASE DOMAIN-CONTAINING PROTEIN"/>
    <property type="match status" value="1"/>
</dbReference>
<dbReference type="Pfam" id="PF00078">
    <property type="entry name" value="RVT_1"/>
    <property type="match status" value="1"/>
</dbReference>
<accession>A0A8S3RPK6</accession>
<dbReference type="PANTHER" id="PTHR47027:SF25">
    <property type="entry name" value="REVERSE TRANSCRIPTASE DOMAIN-CONTAINING PROTEIN"/>
    <property type="match status" value="1"/>
</dbReference>
<evidence type="ECO:0000313" key="3">
    <source>
        <dbReference type="Proteomes" id="UP000683360"/>
    </source>
</evidence>
<gene>
    <name evidence="2" type="ORF">MEDL_25550</name>
</gene>
<evidence type="ECO:0000313" key="2">
    <source>
        <dbReference type="EMBL" id="CAG2211505.1"/>
    </source>
</evidence>
<dbReference type="Proteomes" id="UP000683360">
    <property type="component" value="Unassembled WGS sequence"/>
</dbReference>
<sequence>MNHFHVNTGVKQGCLLSPTLLVFFIDIDWVTKQALDTTPRDIQWNFVQRLEDLDFADDLALLYHRLKDMRDKTTKLRETGKKLGPKINIKKTKIMKVKTGKGGTVSIEGEDIEEVDQFTYLGSIMDRTGGIDADIRIRISKARKAFAMLKPVLKSTAFLSTNACAKFVNFGGQKQSATNAYGKEPTRNQQLNS</sequence>
<keyword evidence="3" id="KW-1185">Reference proteome</keyword>
<organism evidence="2 3">
    <name type="scientific">Mytilus edulis</name>
    <name type="common">Blue mussel</name>
    <dbReference type="NCBI Taxonomy" id="6550"/>
    <lineage>
        <taxon>Eukaryota</taxon>
        <taxon>Metazoa</taxon>
        <taxon>Spiralia</taxon>
        <taxon>Lophotrochozoa</taxon>
        <taxon>Mollusca</taxon>
        <taxon>Bivalvia</taxon>
        <taxon>Autobranchia</taxon>
        <taxon>Pteriomorphia</taxon>
        <taxon>Mytilida</taxon>
        <taxon>Mytiloidea</taxon>
        <taxon>Mytilidae</taxon>
        <taxon>Mytilinae</taxon>
        <taxon>Mytilus</taxon>
    </lineage>
</organism>
<dbReference type="PROSITE" id="PS50878">
    <property type="entry name" value="RT_POL"/>
    <property type="match status" value="1"/>
</dbReference>
<dbReference type="OrthoDB" id="6145491at2759"/>
<reference evidence="2" key="1">
    <citation type="submission" date="2021-03" db="EMBL/GenBank/DDBJ databases">
        <authorList>
            <person name="Bekaert M."/>
        </authorList>
    </citation>
    <scope>NUCLEOTIDE SEQUENCE</scope>
</reference>
<evidence type="ECO:0000259" key="1">
    <source>
        <dbReference type="PROSITE" id="PS50878"/>
    </source>
</evidence>
<proteinExistence type="predicted"/>
<dbReference type="EMBL" id="CAJPWZ010001263">
    <property type="protein sequence ID" value="CAG2211505.1"/>
    <property type="molecule type" value="Genomic_DNA"/>
</dbReference>
<feature type="domain" description="Reverse transcriptase" evidence="1">
    <location>
        <begin position="1"/>
        <end position="125"/>
    </location>
</feature>
<dbReference type="InterPro" id="IPR000477">
    <property type="entry name" value="RT_dom"/>
</dbReference>
<comment type="caution">
    <text evidence="2">The sequence shown here is derived from an EMBL/GenBank/DDBJ whole genome shotgun (WGS) entry which is preliminary data.</text>
</comment>
<name>A0A8S3RPK6_MYTED</name>